<dbReference type="Proteomes" id="UP001500552">
    <property type="component" value="Unassembled WGS sequence"/>
</dbReference>
<feature type="region of interest" description="Disordered" evidence="1">
    <location>
        <begin position="1"/>
        <end position="70"/>
    </location>
</feature>
<reference evidence="3" key="1">
    <citation type="journal article" date="2019" name="Int. J. Syst. Evol. Microbiol.">
        <title>The Global Catalogue of Microorganisms (GCM) 10K type strain sequencing project: providing services to taxonomists for standard genome sequencing and annotation.</title>
        <authorList>
            <consortium name="The Broad Institute Genomics Platform"/>
            <consortium name="The Broad Institute Genome Sequencing Center for Infectious Disease"/>
            <person name="Wu L."/>
            <person name="Ma J."/>
        </authorList>
    </citation>
    <scope>NUCLEOTIDE SEQUENCE [LARGE SCALE GENOMIC DNA]</scope>
    <source>
        <strain evidence="3">JCM 17926</strain>
    </source>
</reference>
<gene>
    <name evidence="2" type="ORF">GCM10023188_28920</name>
</gene>
<sequence>MRDDTNRNYGDYSRNYRHQEDRYWQGGPYQGHAHARLGDTRQEPGEHYRLQQSREYGRSGGREGTREDRYNEMYDTANYSDHPRSTDYGLPYGAENDLERIERFPYAEGPYARESRHYRYSQGYNPNYDNPEEGDRYRDFDSRGNHGFRHDAGYGNEDSFRDFGNDHYGRQDEGHSRY</sequence>
<dbReference type="EMBL" id="BAABHC010000016">
    <property type="protein sequence ID" value="GAA4436161.1"/>
    <property type="molecule type" value="Genomic_DNA"/>
</dbReference>
<evidence type="ECO:0000256" key="1">
    <source>
        <dbReference type="SAM" id="MobiDB-lite"/>
    </source>
</evidence>
<accession>A0ABP8LUR0</accession>
<name>A0ABP8LUR0_9BACT</name>
<keyword evidence="3" id="KW-1185">Reference proteome</keyword>
<proteinExistence type="predicted"/>
<comment type="caution">
    <text evidence="2">The sequence shown here is derived from an EMBL/GenBank/DDBJ whole genome shotgun (WGS) entry which is preliminary data.</text>
</comment>
<evidence type="ECO:0000313" key="2">
    <source>
        <dbReference type="EMBL" id="GAA4436161.1"/>
    </source>
</evidence>
<feature type="compositionally biased region" description="Basic and acidic residues" evidence="1">
    <location>
        <begin position="133"/>
        <end position="178"/>
    </location>
</feature>
<organism evidence="2 3">
    <name type="scientific">Pontibacter saemangeumensis</name>
    <dbReference type="NCBI Taxonomy" id="1084525"/>
    <lineage>
        <taxon>Bacteria</taxon>
        <taxon>Pseudomonadati</taxon>
        <taxon>Bacteroidota</taxon>
        <taxon>Cytophagia</taxon>
        <taxon>Cytophagales</taxon>
        <taxon>Hymenobacteraceae</taxon>
        <taxon>Pontibacter</taxon>
    </lineage>
</organism>
<feature type="compositionally biased region" description="Basic and acidic residues" evidence="1">
    <location>
        <begin position="36"/>
        <end position="49"/>
    </location>
</feature>
<dbReference type="RefSeq" id="WP_345160087.1">
    <property type="nucleotide sequence ID" value="NZ_BAABHC010000016.1"/>
</dbReference>
<protein>
    <submittedName>
        <fullName evidence="2">Uncharacterized protein</fullName>
    </submittedName>
</protein>
<feature type="region of interest" description="Disordered" evidence="1">
    <location>
        <begin position="122"/>
        <end position="178"/>
    </location>
</feature>
<feature type="compositionally biased region" description="Basic and acidic residues" evidence="1">
    <location>
        <begin position="55"/>
        <end position="70"/>
    </location>
</feature>
<evidence type="ECO:0000313" key="3">
    <source>
        <dbReference type="Proteomes" id="UP001500552"/>
    </source>
</evidence>